<name>A0ABQ8SNE3_PERAM</name>
<dbReference type="PANTHER" id="PTHR47027">
    <property type="entry name" value="REVERSE TRANSCRIPTASE DOMAIN-CONTAINING PROTEIN"/>
    <property type="match status" value="1"/>
</dbReference>
<sequence length="345" mass="40699">MTTYLSRGPSSAARSRLYIQSSKPRRQTEMVMKEGKCNYDDEMNLRSNAESYPAILLHFTERISEKTSTRMKYLLCRTVKDCLHVETRITALFISHSTRPTQHYRPCVLNFMRFCAQDRSLIITHIQQIFPRKRKDLSNSPATSLSQQKRLGEPGCDITKWMHSSLLEIIGKADLNNFKGKIVSWPVIEHDDEIEIKQANQAKYLGTIITKAEGIGEEEIKNRIEQSKKIVTCLDSIWWDKHLWKDTNKYIGKMLVESVLNYGSEIWVTNAYYRKRILALEMDYLRRSARVSRLDHIKNEEIRHRMDAEETVLKRIENKSLKWFGHLMRMGEDRWPKQIYQWKPP</sequence>
<keyword evidence="2" id="KW-1185">Reference proteome</keyword>
<protein>
    <submittedName>
        <fullName evidence="1">Uncharacterized protein</fullName>
    </submittedName>
</protein>
<comment type="caution">
    <text evidence="1">The sequence shown here is derived from an EMBL/GenBank/DDBJ whole genome shotgun (WGS) entry which is preliminary data.</text>
</comment>
<evidence type="ECO:0000313" key="1">
    <source>
        <dbReference type="EMBL" id="KAJ4435246.1"/>
    </source>
</evidence>
<dbReference type="Proteomes" id="UP001148838">
    <property type="component" value="Unassembled WGS sequence"/>
</dbReference>
<dbReference type="PANTHER" id="PTHR47027:SF25">
    <property type="entry name" value="REVERSE TRANSCRIPTASE DOMAIN-CONTAINING PROTEIN"/>
    <property type="match status" value="1"/>
</dbReference>
<reference evidence="1 2" key="1">
    <citation type="journal article" date="2022" name="Allergy">
        <title>Genome assembly and annotation of Periplaneta americana reveal a comprehensive cockroach allergen profile.</title>
        <authorList>
            <person name="Wang L."/>
            <person name="Xiong Q."/>
            <person name="Saelim N."/>
            <person name="Wang L."/>
            <person name="Nong W."/>
            <person name="Wan A.T."/>
            <person name="Shi M."/>
            <person name="Liu X."/>
            <person name="Cao Q."/>
            <person name="Hui J.H.L."/>
            <person name="Sookrung N."/>
            <person name="Leung T.F."/>
            <person name="Tungtrongchitr A."/>
            <person name="Tsui S.K.W."/>
        </authorList>
    </citation>
    <scope>NUCLEOTIDE SEQUENCE [LARGE SCALE GENOMIC DNA]</scope>
    <source>
        <strain evidence="1">PWHHKU_190912</strain>
    </source>
</reference>
<dbReference type="EMBL" id="JAJSOF020000025">
    <property type="protein sequence ID" value="KAJ4435246.1"/>
    <property type="molecule type" value="Genomic_DNA"/>
</dbReference>
<organism evidence="1 2">
    <name type="scientific">Periplaneta americana</name>
    <name type="common">American cockroach</name>
    <name type="synonym">Blatta americana</name>
    <dbReference type="NCBI Taxonomy" id="6978"/>
    <lineage>
        <taxon>Eukaryota</taxon>
        <taxon>Metazoa</taxon>
        <taxon>Ecdysozoa</taxon>
        <taxon>Arthropoda</taxon>
        <taxon>Hexapoda</taxon>
        <taxon>Insecta</taxon>
        <taxon>Pterygota</taxon>
        <taxon>Neoptera</taxon>
        <taxon>Polyneoptera</taxon>
        <taxon>Dictyoptera</taxon>
        <taxon>Blattodea</taxon>
        <taxon>Blattoidea</taxon>
        <taxon>Blattidae</taxon>
        <taxon>Blattinae</taxon>
        <taxon>Periplaneta</taxon>
    </lineage>
</organism>
<gene>
    <name evidence="1" type="ORF">ANN_23824</name>
</gene>
<accession>A0ABQ8SNE3</accession>
<evidence type="ECO:0000313" key="2">
    <source>
        <dbReference type="Proteomes" id="UP001148838"/>
    </source>
</evidence>
<proteinExistence type="predicted"/>